<dbReference type="RefSeq" id="WP_209211942.1">
    <property type="nucleotide sequence ID" value="NZ_JAFFZM010000010.1"/>
</dbReference>
<evidence type="ECO:0000313" key="4">
    <source>
        <dbReference type="Proteomes" id="UP000721954"/>
    </source>
</evidence>
<organism evidence="3 4">
    <name type="scientific">Streptomyces smyrnaeus</name>
    <dbReference type="NCBI Taxonomy" id="1387713"/>
    <lineage>
        <taxon>Bacteria</taxon>
        <taxon>Bacillati</taxon>
        <taxon>Actinomycetota</taxon>
        <taxon>Actinomycetes</taxon>
        <taxon>Kitasatosporales</taxon>
        <taxon>Streptomycetaceae</taxon>
        <taxon>Streptomyces</taxon>
    </lineage>
</organism>
<dbReference type="Pfam" id="PF12802">
    <property type="entry name" value="MarR_2"/>
    <property type="match status" value="1"/>
</dbReference>
<evidence type="ECO:0000259" key="2">
    <source>
        <dbReference type="Pfam" id="PF12802"/>
    </source>
</evidence>
<dbReference type="Gene3D" id="3.30.420.40">
    <property type="match status" value="2"/>
</dbReference>
<dbReference type="SUPFAM" id="SSF53067">
    <property type="entry name" value="Actin-like ATPase domain"/>
    <property type="match status" value="1"/>
</dbReference>
<dbReference type="PANTHER" id="PTHR18964:SF173">
    <property type="entry name" value="GLUCOKINASE"/>
    <property type="match status" value="1"/>
</dbReference>
<evidence type="ECO:0000313" key="3">
    <source>
        <dbReference type="EMBL" id="MBO8200084.1"/>
    </source>
</evidence>
<dbReference type="InterPro" id="IPR036390">
    <property type="entry name" value="WH_DNA-bd_sf"/>
</dbReference>
<evidence type="ECO:0000256" key="1">
    <source>
        <dbReference type="ARBA" id="ARBA00006479"/>
    </source>
</evidence>
<accession>A0ABS3XXF5</accession>
<dbReference type="PANTHER" id="PTHR18964">
    <property type="entry name" value="ROK (REPRESSOR, ORF, KINASE) FAMILY"/>
    <property type="match status" value="1"/>
</dbReference>
<protein>
    <submittedName>
        <fullName evidence="3">ROK family transcriptional regulator</fullName>
    </submittedName>
</protein>
<reference evidence="3 4" key="1">
    <citation type="submission" date="2021-02" db="EMBL/GenBank/DDBJ databases">
        <title>Streptomyces spirodelae sp. nov., isolated from duckweed.</title>
        <authorList>
            <person name="Saimee Y."/>
            <person name="Duangmal K."/>
        </authorList>
    </citation>
    <scope>NUCLEOTIDE SEQUENCE [LARGE SCALE GENOMIC DNA]</scope>
    <source>
        <strain evidence="3 4">DSM 42105</strain>
    </source>
</reference>
<dbReference type="InterPro" id="IPR043129">
    <property type="entry name" value="ATPase_NBD"/>
</dbReference>
<dbReference type="Pfam" id="PF00480">
    <property type="entry name" value="ROK"/>
    <property type="match status" value="1"/>
</dbReference>
<name>A0ABS3XXF5_9ACTN</name>
<dbReference type="InterPro" id="IPR036388">
    <property type="entry name" value="WH-like_DNA-bd_sf"/>
</dbReference>
<dbReference type="CDD" id="cd24076">
    <property type="entry name" value="ASKHA_ATPase_ROK_BsXylR-like"/>
    <property type="match status" value="1"/>
</dbReference>
<proteinExistence type="inferred from homology"/>
<dbReference type="SUPFAM" id="SSF46785">
    <property type="entry name" value="Winged helix' DNA-binding domain"/>
    <property type="match status" value="1"/>
</dbReference>
<keyword evidence="4" id="KW-1185">Reference proteome</keyword>
<dbReference type="GeneID" id="96260413"/>
<dbReference type="PROSITE" id="PS01125">
    <property type="entry name" value="ROK"/>
    <property type="match status" value="1"/>
</dbReference>
<comment type="caution">
    <text evidence="3">The sequence shown here is derived from an EMBL/GenBank/DDBJ whole genome shotgun (WGS) entry which is preliminary data.</text>
</comment>
<feature type="domain" description="HTH marR-type" evidence="2">
    <location>
        <begin position="17"/>
        <end position="68"/>
    </location>
</feature>
<dbReference type="Gene3D" id="1.10.10.10">
    <property type="entry name" value="Winged helix-like DNA-binding domain superfamily/Winged helix DNA-binding domain"/>
    <property type="match status" value="1"/>
</dbReference>
<dbReference type="InterPro" id="IPR049874">
    <property type="entry name" value="ROK_cs"/>
</dbReference>
<dbReference type="InterPro" id="IPR000835">
    <property type="entry name" value="HTH_MarR-typ"/>
</dbReference>
<dbReference type="EMBL" id="JAFFZM010000010">
    <property type="protein sequence ID" value="MBO8200084.1"/>
    <property type="molecule type" value="Genomic_DNA"/>
</dbReference>
<comment type="similarity">
    <text evidence="1">Belongs to the ROK (NagC/XylR) family.</text>
</comment>
<dbReference type="InterPro" id="IPR000600">
    <property type="entry name" value="ROK"/>
</dbReference>
<dbReference type="Proteomes" id="UP000721954">
    <property type="component" value="Unassembled WGS sequence"/>
</dbReference>
<sequence>METPGSQSSLHRANLERVVRAVRMAGSLTQAEIARTTGLSAATVSNIVRELKDAGTVEVTPTSSGGRRARAVSLSADAGIVVGVDFGHSHLRVAVGNLAHTVLAEEAEPIDVDASADQGFDRAEQLVRRLVGQSGVSPAKVIGIGLGVPGPIDMETGVLGSTAILPGWVGTNPRDELAARMGVPVYVDNDANLGALGEQVWGAGHGAHDLAYIKVASGVGAGLVINGRIYRGPGGTAGEIGHITLDESGPVCRCGNRGCLETFTAARYVLPLLHSSHGTDLTMARVVRLAAEGDPGCRRVVADIGRHIGSGVASLCNLLNPSRVVLGGDLAEAGDLVLGPVRDSVARYAIPSAARQLKVLPGELDSRAEVLGALALVLNEMGDTTLVDAAASAVA</sequence>
<gene>
    <name evidence="3" type="ORF">JW613_17525</name>
</gene>